<sequence>MSVNLDICVNVDGLPISKSSGNQVWPIMVNLMRNKNVVDICGIYQGSEKSNSANEFMADFVNEAIELITNGFVYNKIRYSVKIVCFICDVPAKSFIKCTVGHTGYNSCSKCNIKGTYIAHRTCFPALDRFCLRTDDTFRTKKQKNHHNETSILENIPGLDMINSFPLDYMHLICLGVMKKLLNVWISGKPTHRLPSQQINNMSAKYLEFKKQIPAEFSRKPRSLSEVKRWKATEFRLFLFYTGPLLLLEQNISKEIYDNFLTLHVSVILLSKNQNVNYAKQLLYHFVQTFSLLYGEENVSHNVHNLLHIPNDVETFGSIENFSSFPFENNMIFLKNLVRKGNQPLQQIVNRISERKKSLIHNGDKVNFPILKSEHSRGPLLETFANISVKIKQFQKIYVNDYY</sequence>
<dbReference type="EnsemblMetazoa" id="XM_050661188.1">
    <property type="protein sequence ID" value="XP_050517145.1"/>
    <property type="gene ID" value="LOC126891861"/>
</dbReference>
<protein>
    <recommendedName>
        <fullName evidence="3">Transposase domain-containing protein</fullName>
    </recommendedName>
</protein>
<organism evidence="1 2">
    <name type="scientific">Diabrotica virgifera virgifera</name>
    <name type="common">western corn rootworm</name>
    <dbReference type="NCBI Taxonomy" id="50390"/>
    <lineage>
        <taxon>Eukaryota</taxon>
        <taxon>Metazoa</taxon>
        <taxon>Ecdysozoa</taxon>
        <taxon>Arthropoda</taxon>
        <taxon>Hexapoda</taxon>
        <taxon>Insecta</taxon>
        <taxon>Pterygota</taxon>
        <taxon>Neoptera</taxon>
        <taxon>Endopterygota</taxon>
        <taxon>Coleoptera</taxon>
        <taxon>Polyphaga</taxon>
        <taxon>Cucujiformia</taxon>
        <taxon>Chrysomeloidea</taxon>
        <taxon>Chrysomelidae</taxon>
        <taxon>Galerucinae</taxon>
        <taxon>Diabroticina</taxon>
        <taxon>Diabroticites</taxon>
        <taxon>Diabrotica</taxon>
    </lineage>
</organism>
<reference evidence="1" key="1">
    <citation type="submission" date="2025-05" db="UniProtKB">
        <authorList>
            <consortium name="EnsemblMetazoa"/>
        </authorList>
    </citation>
    <scope>IDENTIFICATION</scope>
</reference>
<proteinExistence type="predicted"/>
<evidence type="ECO:0008006" key="3">
    <source>
        <dbReference type="Google" id="ProtNLM"/>
    </source>
</evidence>
<dbReference type="Proteomes" id="UP001652700">
    <property type="component" value="Unplaced"/>
</dbReference>
<keyword evidence="2" id="KW-1185">Reference proteome</keyword>
<evidence type="ECO:0000313" key="2">
    <source>
        <dbReference type="Proteomes" id="UP001652700"/>
    </source>
</evidence>
<dbReference type="RefSeq" id="XP_050517145.1">
    <property type="nucleotide sequence ID" value="XM_050661188.1"/>
</dbReference>
<name>A0ABM5L3Y8_DIAVI</name>
<dbReference type="PANTHER" id="PTHR33053">
    <property type="entry name" value="PROTEIN, PUTATIVE-RELATED"/>
    <property type="match status" value="1"/>
</dbReference>
<accession>A0ABM5L3Y8</accession>
<dbReference type="PANTHER" id="PTHR33053:SF25">
    <property type="entry name" value="TRANSPOSASE DOMAIN-CONTAINING PROTEIN"/>
    <property type="match status" value="1"/>
</dbReference>
<evidence type="ECO:0000313" key="1">
    <source>
        <dbReference type="EnsemblMetazoa" id="XP_050517145.1"/>
    </source>
</evidence>
<dbReference type="GeneID" id="126891861"/>